<accession>X1I5W2</accession>
<gene>
    <name evidence="4" type="ORF">S03H2_67757</name>
</gene>
<sequence>MGGDLQGIIDKLDYLNDGNPETPDDLGITAIYLNPIFESRTNHKYSTEDYENVDDNFGDNDLLSILITEAHNRGIKIILDGVFNHTGVAHPFFDDVVKRGEASSYYNYYDIYHWPIRWYDDLNDNNIKDHPDEIYFDHWSKTTNDEYLRTGDYD</sequence>
<dbReference type="Pfam" id="PF00128">
    <property type="entry name" value="Alpha-amylase"/>
    <property type="match status" value="1"/>
</dbReference>
<dbReference type="InterPro" id="IPR017853">
    <property type="entry name" value="GH"/>
</dbReference>
<keyword evidence="2" id="KW-0326">Glycosidase</keyword>
<protein>
    <recommendedName>
        <fullName evidence="3">Glycosyl hydrolase family 13 catalytic domain-containing protein</fullName>
    </recommendedName>
</protein>
<evidence type="ECO:0000256" key="1">
    <source>
        <dbReference type="ARBA" id="ARBA00022801"/>
    </source>
</evidence>
<dbReference type="Gene3D" id="3.20.20.80">
    <property type="entry name" value="Glycosidases"/>
    <property type="match status" value="1"/>
</dbReference>
<dbReference type="SMART" id="SM00642">
    <property type="entry name" value="Aamy"/>
    <property type="match status" value="1"/>
</dbReference>
<feature type="domain" description="Glycosyl hydrolase family 13 catalytic" evidence="3">
    <location>
        <begin position="2"/>
        <end position="154"/>
    </location>
</feature>
<feature type="non-terminal residue" evidence="4">
    <location>
        <position position="154"/>
    </location>
</feature>
<evidence type="ECO:0000259" key="3">
    <source>
        <dbReference type="SMART" id="SM00642"/>
    </source>
</evidence>
<reference evidence="4" key="1">
    <citation type="journal article" date="2014" name="Front. Microbiol.">
        <title>High frequency of phylogenetically diverse reductive dehalogenase-homologous genes in deep subseafloor sedimentary metagenomes.</title>
        <authorList>
            <person name="Kawai M."/>
            <person name="Futagami T."/>
            <person name="Toyoda A."/>
            <person name="Takaki Y."/>
            <person name="Nishi S."/>
            <person name="Hori S."/>
            <person name="Arai W."/>
            <person name="Tsubouchi T."/>
            <person name="Morono Y."/>
            <person name="Uchiyama I."/>
            <person name="Ito T."/>
            <person name="Fujiyama A."/>
            <person name="Inagaki F."/>
            <person name="Takami H."/>
        </authorList>
    </citation>
    <scope>NUCLEOTIDE SEQUENCE</scope>
    <source>
        <strain evidence="4">Expedition CK06-06</strain>
    </source>
</reference>
<dbReference type="PANTHER" id="PTHR10357">
    <property type="entry name" value="ALPHA-AMYLASE FAMILY MEMBER"/>
    <property type="match status" value="1"/>
</dbReference>
<keyword evidence="1" id="KW-0378">Hydrolase</keyword>
<evidence type="ECO:0000313" key="4">
    <source>
        <dbReference type="EMBL" id="GAH77806.1"/>
    </source>
</evidence>
<proteinExistence type="predicted"/>
<name>X1I5W2_9ZZZZ</name>
<organism evidence="4">
    <name type="scientific">marine sediment metagenome</name>
    <dbReference type="NCBI Taxonomy" id="412755"/>
    <lineage>
        <taxon>unclassified sequences</taxon>
        <taxon>metagenomes</taxon>
        <taxon>ecological metagenomes</taxon>
    </lineage>
</organism>
<dbReference type="GO" id="GO:0016798">
    <property type="term" value="F:hydrolase activity, acting on glycosyl bonds"/>
    <property type="evidence" value="ECO:0007669"/>
    <property type="project" value="UniProtKB-KW"/>
</dbReference>
<dbReference type="InterPro" id="IPR006047">
    <property type="entry name" value="GH13_cat_dom"/>
</dbReference>
<dbReference type="EMBL" id="BARU01044429">
    <property type="protein sequence ID" value="GAH77806.1"/>
    <property type="molecule type" value="Genomic_DNA"/>
</dbReference>
<dbReference type="GO" id="GO:0005975">
    <property type="term" value="P:carbohydrate metabolic process"/>
    <property type="evidence" value="ECO:0007669"/>
    <property type="project" value="InterPro"/>
</dbReference>
<dbReference type="PANTHER" id="PTHR10357:SF210">
    <property type="entry name" value="MALTODEXTRIN GLUCOSIDASE"/>
    <property type="match status" value="1"/>
</dbReference>
<dbReference type="SUPFAM" id="SSF51445">
    <property type="entry name" value="(Trans)glycosidases"/>
    <property type="match status" value="1"/>
</dbReference>
<dbReference type="AlphaFoldDB" id="X1I5W2"/>
<comment type="caution">
    <text evidence="4">The sequence shown here is derived from an EMBL/GenBank/DDBJ whole genome shotgun (WGS) entry which is preliminary data.</text>
</comment>
<evidence type="ECO:0000256" key="2">
    <source>
        <dbReference type="ARBA" id="ARBA00023295"/>
    </source>
</evidence>